<dbReference type="SUPFAM" id="SSF109998">
    <property type="entry name" value="Triger factor/SurA peptide-binding domain-like"/>
    <property type="match status" value="1"/>
</dbReference>
<proteinExistence type="predicted"/>
<evidence type="ECO:0000313" key="1">
    <source>
        <dbReference type="EMBL" id="SVD45731.1"/>
    </source>
</evidence>
<dbReference type="EMBL" id="UINC01151869">
    <property type="protein sequence ID" value="SVD45731.1"/>
    <property type="molecule type" value="Genomic_DNA"/>
</dbReference>
<organism evidence="1">
    <name type="scientific">marine metagenome</name>
    <dbReference type="NCBI Taxonomy" id="408172"/>
    <lineage>
        <taxon>unclassified sequences</taxon>
        <taxon>metagenomes</taxon>
        <taxon>ecological metagenomes</taxon>
    </lineage>
</organism>
<feature type="non-terminal residue" evidence="1">
    <location>
        <position position="129"/>
    </location>
</feature>
<sequence>MVAVVGNNAVLHSEVLQQAQIIAAEQRIDPSKSPYLFEAIYSTSLKNIIDQYTVLDLAEKDTNIIVSDEEVGRALDQRIESFILQAGSIELFEEAVGMSLRQIKLDYWPEIRNMMFIERYKFSKIQSIN</sequence>
<reference evidence="1" key="1">
    <citation type="submission" date="2018-05" db="EMBL/GenBank/DDBJ databases">
        <authorList>
            <person name="Lanie J.A."/>
            <person name="Ng W.-L."/>
            <person name="Kazmierczak K.M."/>
            <person name="Andrzejewski T.M."/>
            <person name="Davidsen T.M."/>
            <person name="Wayne K.J."/>
            <person name="Tettelin H."/>
            <person name="Glass J.I."/>
            <person name="Rusch D."/>
            <person name="Podicherti R."/>
            <person name="Tsui H.-C.T."/>
            <person name="Winkler M.E."/>
        </authorList>
    </citation>
    <scope>NUCLEOTIDE SEQUENCE</scope>
</reference>
<protein>
    <submittedName>
        <fullName evidence="1">Uncharacterized protein</fullName>
    </submittedName>
</protein>
<name>A0A382VIK5_9ZZZZ</name>
<gene>
    <name evidence="1" type="ORF">METZ01_LOCUS398585</name>
</gene>
<dbReference type="Gene3D" id="1.10.4030.10">
    <property type="entry name" value="Porin chaperone SurA, peptide-binding domain"/>
    <property type="match status" value="1"/>
</dbReference>
<accession>A0A382VIK5</accession>
<dbReference type="AlphaFoldDB" id="A0A382VIK5"/>
<dbReference type="InterPro" id="IPR027304">
    <property type="entry name" value="Trigger_fact/SurA_dom_sf"/>
</dbReference>